<protein>
    <submittedName>
        <fullName evidence="1">Uncharacterized protein</fullName>
    </submittedName>
</protein>
<organism evidence="1">
    <name type="scientific">Streptomyces iranensis</name>
    <dbReference type="NCBI Taxonomy" id="576784"/>
    <lineage>
        <taxon>Bacteria</taxon>
        <taxon>Bacillati</taxon>
        <taxon>Actinomycetota</taxon>
        <taxon>Actinomycetes</taxon>
        <taxon>Kitasatosporales</taxon>
        <taxon>Streptomycetaceae</taxon>
        <taxon>Streptomyces</taxon>
        <taxon>Streptomyces violaceusniger group</taxon>
    </lineage>
</organism>
<gene>
    <name evidence="1" type="ORF">SIRAN176</name>
</gene>
<dbReference type="HOGENOM" id="CLU_3384049_0_0_11"/>
<dbReference type="EMBL" id="LK022848">
    <property type="protein sequence ID" value="CDR01188.1"/>
    <property type="molecule type" value="Genomic_DNA"/>
</dbReference>
<proteinExistence type="predicted"/>
<evidence type="ECO:0000313" key="1">
    <source>
        <dbReference type="EMBL" id="CDR01188.1"/>
    </source>
</evidence>
<sequence>MAFAAFCEFGSDQRFMKVSAVAALPPLEDRLHA</sequence>
<accession>A0A060ZAT1</accession>
<name>A0A060ZAT1_9ACTN</name>
<dbReference type="AlphaFoldDB" id="A0A060ZAT1"/>
<reference evidence="1" key="1">
    <citation type="submission" date="2014-05" db="EMBL/GenBank/DDBJ databases">
        <authorList>
            <person name="Horn Fabian"/>
        </authorList>
    </citation>
    <scope>NUCLEOTIDE SEQUENCE</scope>
</reference>